<evidence type="ECO:0000313" key="1">
    <source>
        <dbReference type="EMBL" id="GAB1313788.1"/>
    </source>
</evidence>
<dbReference type="GeneID" id="98174741"/>
<dbReference type="Proteomes" id="UP001628179">
    <property type="component" value="Unassembled WGS sequence"/>
</dbReference>
<dbReference type="InterPro" id="IPR036412">
    <property type="entry name" value="HAD-like_sf"/>
</dbReference>
<gene>
    <name evidence="1" type="ORF">MFIFM68171_03998</name>
</gene>
<evidence type="ECO:0000313" key="2">
    <source>
        <dbReference type="Proteomes" id="UP001628179"/>
    </source>
</evidence>
<reference evidence="1 2" key="1">
    <citation type="submission" date="2024-09" db="EMBL/GenBank/DDBJ databases">
        <title>Itraconazole resistance in Madurella fahalii resulting from another homologue of gene encoding cytochrome P450 14-alpha sterol demethylase (CYP51).</title>
        <authorList>
            <person name="Yoshioka I."/>
            <person name="Fahal A.H."/>
            <person name="Kaneko S."/>
            <person name="Yaguchi T."/>
        </authorList>
    </citation>
    <scope>NUCLEOTIDE SEQUENCE [LARGE SCALE GENOMIC DNA]</scope>
    <source>
        <strain evidence="1 2">IFM 68171</strain>
    </source>
</reference>
<keyword evidence="2" id="KW-1185">Reference proteome</keyword>
<dbReference type="PANTHER" id="PTHR46191:SF2">
    <property type="entry name" value="HALOACID DEHALOGENASE-LIKE HYDROLASE DOMAIN-CONTAINING PROTEIN 3"/>
    <property type="match status" value="1"/>
</dbReference>
<evidence type="ECO:0008006" key="3">
    <source>
        <dbReference type="Google" id="ProtNLM"/>
    </source>
</evidence>
<sequence length="313" mass="34891">MGRRHLLLCFDAFGTLFKPKRPVPEQYAAVARQYGLDGFSVGQLETSLKAAFKGELQEHPNYGKASGMGAEKWWTNVIHKTFQPLAGHERALPRELAPRLLHRFASDEGYVPAAGVQPLLQSLKRHQPYAARSYRIVVGVITNSDDRVPNILSSLGFDVSPLRFGCPFDTATIVGKQYDIDLHCMSYDVGFAKPDRRIFEAAETMAKKIVALQSETDYSLEDGSEPQDDVPWLKLYVGDEFKTDVIGAWGAGWNSVLTGPATGDQTCLLDLSQLRAATLKEVFPQERMSPVAVRAETVKELLEWLVQQYERTG</sequence>
<comment type="caution">
    <text evidence="1">The sequence shown here is derived from an EMBL/GenBank/DDBJ whole genome shotgun (WGS) entry which is preliminary data.</text>
</comment>
<dbReference type="RefSeq" id="XP_070915519.1">
    <property type="nucleotide sequence ID" value="XM_071059418.1"/>
</dbReference>
<dbReference type="InterPro" id="IPR044924">
    <property type="entry name" value="HAD-SF_hydro_IA_REG-2-like_cap"/>
</dbReference>
<accession>A0ABQ0G7Q7</accession>
<dbReference type="EMBL" id="BAAFSV010000002">
    <property type="protein sequence ID" value="GAB1313788.1"/>
    <property type="molecule type" value="Genomic_DNA"/>
</dbReference>
<protein>
    <recommendedName>
        <fullName evidence="3">Haloacid dehalogenase-like hydrolase domain-containing protein 3</fullName>
    </recommendedName>
</protein>
<proteinExistence type="predicted"/>
<organism evidence="1 2">
    <name type="scientific">Madurella fahalii</name>
    <dbReference type="NCBI Taxonomy" id="1157608"/>
    <lineage>
        <taxon>Eukaryota</taxon>
        <taxon>Fungi</taxon>
        <taxon>Dikarya</taxon>
        <taxon>Ascomycota</taxon>
        <taxon>Pezizomycotina</taxon>
        <taxon>Sordariomycetes</taxon>
        <taxon>Sordariomycetidae</taxon>
        <taxon>Sordariales</taxon>
        <taxon>Sordariales incertae sedis</taxon>
        <taxon>Madurella</taxon>
    </lineage>
</organism>
<dbReference type="SUPFAM" id="SSF56784">
    <property type="entry name" value="HAD-like"/>
    <property type="match status" value="1"/>
</dbReference>
<dbReference type="Pfam" id="PF00702">
    <property type="entry name" value="Hydrolase"/>
    <property type="match status" value="1"/>
</dbReference>
<dbReference type="PANTHER" id="PTHR46191">
    <property type="match status" value="1"/>
</dbReference>
<dbReference type="Gene3D" id="1.10.150.720">
    <property type="entry name" value="Haloacid dehalogenase-like hydrolase"/>
    <property type="match status" value="1"/>
</dbReference>
<dbReference type="InterPro" id="IPR023214">
    <property type="entry name" value="HAD_sf"/>
</dbReference>
<dbReference type="InterPro" id="IPR051828">
    <property type="entry name" value="HAD-like_hydrolase_domain"/>
</dbReference>
<name>A0ABQ0G7Q7_9PEZI</name>
<dbReference type="Gene3D" id="3.40.50.1000">
    <property type="entry name" value="HAD superfamily/HAD-like"/>
    <property type="match status" value="1"/>
</dbReference>